<gene>
    <name evidence="3" type="ORF">COY59_03210</name>
</gene>
<dbReference type="InterPro" id="IPR000305">
    <property type="entry name" value="GIY-YIG_endonuc"/>
</dbReference>
<dbReference type="InterPro" id="IPR035901">
    <property type="entry name" value="GIY-YIG_endonuc_sf"/>
</dbReference>
<dbReference type="PROSITE" id="PS50164">
    <property type="entry name" value="GIY_YIG"/>
    <property type="match status" value="1"/>
</dbReference>
<evidence type="ECO:0000259" key="2">
    <source>
        <dbReference type="PROSITE" id="PS50164"/>
    </source>
</evidence>
<evidence type="ECO:0000313" key="3">
    <source>
        <dbReference type="EMBL" id="PIZ02720.1"/>
    </source>
</evidence>
<sequence>MYTLYILKGPRHHIYNGTTQYLDKRITRHKNGDGAEFTKRNKVFELVYTETYLTLTEVRRRESQIKGWRREKKENLIRFGKPTI</sequence>
<evidence type="ECO:0000313" key="4">
    <source>
        <dbReference type="Proteomes" id="UP000231069"/>
    </source>
</evidence>
<evidence type="ECO:0000256" key="1">
    <source>
        <dbReference type="ARBA" id="ARBA00007435"/>
    </source>
</evidence>
<dbReference type="PANTHER" id="PTHR34477">
    <property type="entry name" value="UPF0213 PROTEIN YHBQ"/>
    <property type="match status" value="1"/>
</dbReference>
<dbReference type="Pfam" id="PF01541">
    <property type="entry name" value="GIY-YIG"/>
    <property type="match status" value="1"/>
</dbReference>
<comment type="caution">
    <text evidence="3">The sequence shown here is derived from an EMBL/GenBank/DDBJ whole genome shotgun (WGS) entry which is preliminary data.</text>
</comment>
<dbReference type="Proteomes" id="UP000231069">
    <property type="component" value="Unassembled WGS sequence"/>
</dbReference>
<proteinExistence type="inferred from homology"/>
<dbReference type="AlphaFoldDB" id="A0A2M7RR98"/>
<accession>A0A2M7RR98</accession>
<dbReference type="SUPFAM" id="SSF82771">
    <property type="entry name" value="GIY-YIG endonuclease"/>
    <property type="match status" value="1"/>
</dbReference>
<reference evidence="4" key="1">
    <citation type="submission" date="2017-09" db="EMBL/GenBank/DDBJ databases">
        <title>Depth-based differentiation of microbial function through sediment-hosted aquifers and enrichment of novel symbionts in the deep terrestrial subsurface.</title>
        <authorList>
            <person name="Probst A.J."/>
            <person name="Ladd B."/>
            <person name="Jarett J.K."/>
            <person name="Geller-Mcgrath D.E."/>
            <person name="Sieber C.M.K."/>
            <person name="Emerson J.B."/>
            <person name="Anantharaman K."/>
            <person name="Thomas B.C."/>
            <person name="Malmstrom R."/>
            <person name="Stieglmeier M."/>
            <person name="Klingl A."/>
            <person name="Woyke T."/>
            <person name="Ryan C.M."/>
            <person name="Banfield J.F."/>
        </authorList>
    </citation>
    <scope>NUCLEOTIDE SEQUENCE [LARGE SCALE GENOMIC DNA]</scope>
</reference>
<feature type="domain" description="GIY-YIG" evidence="2">
    <location>
        <begin position="1"/>
        <end position="75"/>
    </location>
</feature>
<dbReference type="InterPro" id="IPR050190">
    <property type="entry name" value="UPF0213_domain"/>
</dbReference>
<dbReference type="PANTHER" id="PTHR34477:SF1">
    <property type="entry name" value="UPF0213 PROTEIN YHBQ"/>
    <property type="match status" value="1"/>
</dbReference>
<dbReference type="Gene3D" id="3.40.1440.10">
    <property type="entry name" value="GIY-YIG endonuclease"/>
    <property type="match status" value="1"/>
</dbReference>
<dbReference type="EMBL" id="PFMK01000055">
    <property type="protein sequence ID" value="PIZ02720.1"/>
    <property type="molecule type" value="Genomic_DNA"/>
</dbReference>
<protein>
    <recommendedName>
        <fullName evidence="2">GIY-YIG domain-containing protein</fullName>
    </recommendedName>
</protein>
<organism evidence="3 4">
    <name type="scientific">Candidatus Gottesmanbacteria bacterium CG_4_10_14_0_8_um_filter_37_24</name>
    <dbReference type="NCBI Taxonomy" id="1974574"/>
    <lineage>
        <taxon>Bacteria</taxon>
        <taxon>Candidatus Gottesmaniibacteriota</taxon>
    </lineage>
</organism>
<name>A0A2M7RR98_9BACT</name>
<comment type="similarity">
    <text evidence="1">Belongs to the UPF0213 family.</text>
</comment>